<gene>
    <name evidence="7" type="ORF">HGMM_F45C08C13</name>
</gene>
<evidence type="ECO:0000256" key="3">
    <source>
        <dbReference type="ARBA" id="ARBA00023204"/>
    </source>
</evidence>
<dbReference type="NCBIfam" id="TIGR00585">
    <property type="entry name" value="mutl"/>
    <property type="match status" value="1"/>
</dbReference>
<dbReference type="SMART" id="SM00853">
    <property type="entry name" value="MutL_C"/>
    <property type="match status" value="1"/>
</dbReference>
<name>H5SL66_9ZZZZ</name>
<dbReference type="Gene3D" id="3.30.1540.20">
    <property type="entry name" value="MutL, C-terminal domain, dimerisation subdomain"/>
    <property type="match status" value="1"/>
</dbReference>
<dbReference type="CDD" id="cd00782">
    <property type="entry name" value="MutL_Trans"/>
    <property type="match status" value="1"/>
</dbReference>
<dbReference type="GO" id="GO:0016887">
    <property type="term" value="F:ATP hydrolysis activity"/>
    <property type="evidence" value="ECO:0007669"/>
    <property type="project" value="InterPro"/>
</dbReference>
<dbReference type="PROSITE" id="PS00058">
    <property type="entry name" value="DNA_MISMATCH_REPAIR_1"/>
    <property type="match status" value="1"/>
</dbReference>
<reference evidence="7" key="2">
    <citation type="journal article" date="2012" name="PLoS ONE">
        <title>A Deeply Branching Thermophilic Bacterium with an Ancient Acetyl-CoA Pathway Dominates a Subsurface Ecosystem.</title>
        <authorList>
            <person name="Takami H."/>
            <person name="Noguchi H."/>
            <person name="Takaki Y."/>
            <person name="Uchiyama I."/>
            <person name="Toyoda A."/>
            <person name="Nishi S."/>
            <person name="Chee G.-J."/>
            <person name="Arai W."/>
            <person name="Nunoura T."/>
            <person name="Itoh T."/>
            <person name="Hattori M."/>
            <person name="Takai K."/>
        </authorList>
    </citation>
    <scope>NUCLEOTIDE SEQUENCE</scope>
</reference>
<dbReference type="Gene3D" id="3.30.565.10">
    <property type="entry name" value="Histidine kinase-like ATPase, C-terminal domain"/>
    <property type="match status" value="1"/>
</dbReference>
<dbReference type="Gene3D" id="3.30.230.10">
    <property type="match status" value="1"/>
</dbReference>
<feature type="domain" description="MutL C-terminal dimerisation" evidence="5">
    <location>
        <begin position="378"/>
        <end position="520"/>
    </location>
</feature>
<dbReference type="Pfam" id="PF01119">
    <property type="entry name" value="DNA_mis_repair"/>
    <property type="match status" value="1"/>
</dbReference>
<dbReference type="SMART" id="SM01340">
    <property type="entry name" value="DNA_mis_repair"/>
    <property type="match status" value="1"/>
</dbReference>
<comment type="similarity">
    <text evidence="1">Belongs to the DNA mismatch repair MutL/HexB family.</text>
</comment>
<protein>
    <submittedName>
        <fullName evidence="7">DNA mismatch repair protein MutL</fullName>
    </submittedName>
</protein>
<dbReference type="InterPro" id="IPR014790">
    <property type="entry name" value="MutL_C"/>
</dbReference>
<feature type="region of interest" description="Disordered" evidence="4">
    <location>
        <begin position="347"/>
        <end position="372"/>
    </location>
</feature>
<dbReference type="Pfam" id="PF02518">
    <property type="entry name" value="HATPase_c"/>
    <property type="match status" value="1"/>
</dbReference>
<dbReference type="GO" id="GO:0006298">
    <property type="term" value="P:mismatch repair"/>
    <property type="evidence" value="ECO:0007669"/>
    <property type="project" value="InterPro"/>
</dbReference>
<reference evidence="7" key="1">
    <citation type="journal article" date="2005" name="Environ. Microbiol.">
        <title>Genetic and functional properties of uncultivated thermophilic crenarchaeotes from a subsurface gold mine as revealed by analysis of genome fragments.</title>
        <authorList>
            <person name="Nunoura T."/>
            <person name="Hirayama H."/>
            <person name="Takami H."/>
            <person name="Oida H."/>
            <person name="Nishi S."/>
            <person name="Shimamura S."/>
            <person name="Suzuki Y."/>
            <person name="Inagaki F."/>
            <person name="Takai K."/>
            <person name="Nealson K.H."/>
            <person name="Horikoshi K."/>
        </authorList>
    </citation>
    <scope>NUCLEOTIDE SEQUENCE</scope>
</reference>
<dbReference type="GO" id="GO:0005524">
    <property type="term" value="F:ATP binding"/>
    <property type="evidence" value="ECO:0007669"/>
    <property type="project" value="InterPro"/>
</dbReference>
<dbReference type="InterPro" id="IPR038973">
    <property type="entry name" value="MutL/Mlh/Pms-like"/>
</dbReference>
<dbReference type="GO" id="GO:0030983">
    <property type="term" value="F:mismatched DNA binding"/>
    <property type="evidence" value="ECO:0007669"/>
    <property type="project" value="InterPro"/>
</dbReference>
<dbReference type="InterPro" id="IPR020568">
    <property type="entry name" value="Ribosomal_Su5_D2-typ_SF"/>
</dbReference>
<evidence type="ECO:0000256" key="1">
    <source>
        <dbReference type="ARBA" id="ARBA00006082"/>
    </source>
</evidence>
<dbReference type="Pfam" id="PF08676">
    <property type="entry name" value="MutL_C"/>
    <property type="match status" value="1"/>
</dbReference>
<dbReference type="FunFam" id="3.30.565.10:FF:000003">
    <property type="entry name" value="DNA mismatch repair endonuclease MutL"/>
    <property type="match status" value="1"/>
</dbReference>
<dbReference type="EMBL" id="AP011761">
    <property type="protein sequence ID" value="BAL56902.1"/>
    <property type="molecule type" value="Genomic_DNA"/>
</dbReference>
<dbReference type="InterPro" id="IPR042120">
    <property type="entry name" value="MutL_C_dimsub"/>
</dbReference>
<dbReference type="AlphaFoldDB" id="H5SL66"/>
<dbReference type="SUPFAM" id="SSF118116">
    <property type="entry name" value="DNA mismatch repair protein MutL"/>
    <property type="match status" value="1"/>
</dbReference>
<keyword evidence="2" id="KW-0227">DNA damage</keyword>
<dbReference type="SUPFAM" id="SSF55874">
    <property type="entry name" value="ATPase domain of HSP90 chaperone/DNA topoisomerase II/histidine kinase"/>
    <property type="match status" value="1"/>
</dbReference>
<dbReference type="InterPro" id="IPR042121">
    <property type="entry name" value="MutL_C_regsub"/>
</dbReference>
<organism evidence="7">
    <name type="scientific">uncultured prokaryote</name>
    <dbReference type="NCBI Taxonomy" id="198431"/>
    <lineage>
        <taxon>unclassified sequences</taxon>
        <taxon>environmental samples</taxon>
    </lineage>
</organism>
<evidence type="ECO:0000256" key="4">
    <source>
        <dbReference type="SAM" id="MobiDB-lite"/>
    </source>
</evidence>
<keyword evidence="3" id="KW-0234">DNA repair</keyword>
<dbReference type="PANTHER" id="PTHR10073:SF12">
    <property type="entry name" value="DNA MISMATCH REPAIR PROTEIN MLH1"/>
    <property type="match status" value="1"/>
</dbReference>
<dbReference type="GO" id="GO:0140664">
    <property type="term" value="F:ATP-dependent DNA damage sensor activity"/>
    <property type="evidence" value="ECO:0007669"/>
    <property type="project" value="InterPro"/>
</dbReference>
<dbReference type="Gene3D" id="3.30.1370.100">
    <property type="entry name" value="MutL, C-terminal domain, regulatory subdomain"/>
    <property type="match status" value="1"/>
</dbReference>
<sequence>MRMPIRILDPGLVAQIAAGEVVERPASVVKELVENALDAGASWIEVETEGGGRRRIRVADNGCGIPMAEVPLAFARHATSKLSSAEDLFRVTTLGFRGEALAAIAAVARVTCRTRASGETIGTELRIEGGKILEQHPIARPPGTEMVVEDLFFNSPARLKFLKGEGAERRQIDLWITRYALAYPHVHFILRHNGREILSLPAAREPRHRLAALYGVEQGDALLEVAEETGGVRVYGWISPPGVDRPDRQELAFFVNGRWVQDRMLPAAVLQAYHTLLPAGRYPWAFLWVELPPEQVDVNVHPAKIEVRFRDPDGVFRAVQRAVHRTLRESAPAPVFRGVEIPPRGPEIPAWPASGRSGDPAGAPVEESTSPGLPPLRVIGQIQACYIVAEGPDGLYLLDQHAAHERVLYEALQAQRQKGPLPAQPLLEPVVMDVLPEEMDLLEENRSLLEGLGFRIEPFGPRSVRLQAVPAVLSAEAILSVFQDLLLDLHESRRPLEGALEARLIRSICKRAAVKAGQVLSMEQMHHLVRALEQCAMPWTCPHGRPTVLRFPIGQLARQFGREE</sequence>
<dbReference type="InterPro" id="IPR002099">
    <property type="entry name" value="MutL/Mlh/PMS"/>
</dbReference>
<dbReference type="InterPro" id="IPR036890">
    <property type="entry name" value="HATPase_C_sf"/>
</dbReference>
<evidence type="ECO:0000313" key="7">
    <source>
        <dbReference type="EMBL" id="BAL56902.1"/>
    </source>
</evidence>
<dbReference type="InterPro" id="IPR037198">
    <property type="entry name" value="MutL_C_sf"/>
</dbReference>
<dbReference type="InterPro" id="IPR013507">
    <property type="entry name" value="DNA_mismatch_S5_2-like"/>
</dbReference>
<dbReference type="InterPro" id="IPR020667">
    <property type="entry name" value="DNA_mismatch_repair_MutL"/>
</dbReference>
<evidence type="ECO:0000256" key="2">
    <source>
        <dbReference type="ARBA" id="ARBA00022763"/>
    </source>
</evidence>
<dbReference type="HAMAP" id="MF_00149">
    <property type="entry name" value="DNA_mis_repair"/>
    <property type="match status" value="1"/>
</dbReference>
<dbReference type="InterPro" id="IPR003594">
    <property type="entry name" value="HATPase_dom"/>
</dbReference>
<evidence type="ECO:0000259" key="6">
    <source>
        <dbReference type="SMART" id="SM01340"/>
    </source>
</evidence>
<dbReference type="PANTHER" id="PTHR10073">
    <property type="entry name" value="DNA MISMATCH REPAIR PROTEIN MLH, PMS, MUTL"/>
    <property type="match status" value="1"/>
</dbReference>
<evidence type="ECO:0000259" key="5">
    <source>
        <dbReference type="SMART" id="SM00853"/>
    </source>
</evidence>
<dbReference type="CDD" id="cd16926">
    <property type="entry name" value="HATPase_MutL-MLH-PMS-like"/>
    <property type="match status" value="1"/>
</dbReference>
<dbReference type="InterPro" id="IPR014721">
    <property type="entry name" value="Ribsml_uS5_D2-typ_fold_subgr"/>
</dbReference>
<accession>H5SL66</accession>
<proteinExistence type="inferred from homology"/>
<dbReference type="SUPFAM" id="SSF54211">
    <property type="entry name" value="Ribosomal protein S5 domain 2-like"/>
    <property type="match status" value="1"/>
</dbReference>
<dbReference type="InterPro" id="IPR014762">
    <property type="entry name" value="DNA_mismatch_repair_CS"/>
</dbReference>
<feature type="domain" description="DNA mismatch repair protein S5" evidence="6">
    <location>
        <begin position="210"/>
        <end position="328"/>
    </location>
</feature>